<dbReference type="OMA" id="DMANPLD"/>
<dbReference type="GO" id="GO:0030422">
    <property type="term" value="P:siRNA processing"/>
    <property type="evidence" value="ECO:0007669"/>
    <property type="project" value="TreeGrafter"/>
</dbReference>
<keyword evidence="10" id="KW-0943">RNA-mediated gene silencing</keyword>
<evidence type="ECO:0000313" key="16">
    <source>
        <dbReference type="Proteomes" id="UP000000311"/>
    </source>
</evidence>
<gene>
    <name evidence="15" type="ORF">EAG_14129</name>
</gene>
<evidence type="ECO:0000256" key="10">
    <source>
        <dbReference type="ARBA" id="ARBA00023158"/>
    </source>
</evidence>
<keyword evidence="9" id="KW-0694">RNA-binding</keyword>
<organism evidence="16">
    <name type="scientific">Camponotus floridanus</name>
    <name type="common">Florida carpenter ant</name>
    <dbReference type="NCBI Taxonomy" id="104421"/>
    <lineage>
        <taxon>Eukaryota</taxon>
        <taxon>Metazoa</taxon>
        <taxon>Ecdysozoa</taxon>
        <taxon>Arthropoda</taxon>
        <taxon>Hexapoda</taxon>
        <taxon>Insecta</taxon>
        <taxon>Pterygota</taxon>
        <taxon>Neoptera</taxon>
        <taxon>Endopterygota</taxon>
        <taxon>Hymenoptera</taxon>
        <taxon>Apocrita</taxon>
        <taxon>Aculeata</taxon>
        <taxon>Formicoidea</taxon>
        <taxon>Formicidae</taxon>
        <taxon>Formicinae</taxon>
        <taxon>Camponotus</taxon>
    </lineage>
</organism>
<keyword evidence="16" id="KW-1185">Reference proteome</keyword>
<comment type="similarity">
    <text evidence="2">Belongs to the methyltransferase superfamily. HEN1 family.</text>
</comment>
<dbReference type="EC" id="2.1.1.386" evidence="11"/>
<evidence type="ECO:0000256" key="11">
    <source>
        <dbReference type="ARBA" id="ARBA00035025"/>
    </source>
</evidence>
<keyword evidence="8" id="KW-0460">Magnesium</keyword>
<dbReference type="AlphaFoldDB" id="E1ZXC7"/>
<dbReference type="InterPro" id="IPR013216">
    <property type="entry name" value="Methyltransf_11"/>
</dbReference>
<comment type="cofactor">
    <cofactor evidence="1">
        <name>Mg(2+)</name>
        <dbReference type="ChEBI" id="CHEBI:18420"/>
    </cofactor>
</comment>
<dbReference type="GO" id="GO:0005634">
    <property type="term" value="C:nucleus"/>
    <property type="evidence" value="ECO:0007669"/>
    <property type="project" value="TreeGrafter"/>
</dbReference>
<evidence type="ECO:0000256" key="6">
    <source>
        <dbReference type="ARBA" id="ARBA00022691"/>
    </source>
</evidence>
<evidence type="ECO:0000256" key="4">
    <source>
        <dbReference type="ARBA" id="ARBA00022603"/>
    </source>
</evidence>
<name>E1ZXC7_CAMFO</name>
<dbReference type="InParanoid" id="E1ZXC7"/>
<evidence type="ECO:0000256" key="3">
    <source>
        <dbReference type="ARBA" id="ARBA00021330"/>
    </source>
</evidence>
<accession>E1ZXC7</accession>
<dbReference type="GO" id="GO:0003723">
    <property type="term" value="F:RNA binding"/>
    <property type="evidence" value="ECO:0007669"/>
    <property type="project" value="UniProtKB-KW"/>
</dbReference>
<keyword evidence="4" id="KW-0489">Methyltransferase</keyword>
<evidence type="ECO:0000256" key="2">
    <source>
        <dbReference type="ARBA" id="ARBA00009026"/>
    </source>
</evidence>
<evidence type="ECO:0000256" key="5">
    <source>
        <dbReference type="ARBA" id="ARBA00022679"/>
    </source>
</evidence>
<dbReference type="GO" id="GO:0046872">
    <property type="term" value="F:metal ion binding"/>
    <property type="evidence" value="ECO:0007669"/>
    <property type="project" value="UniProtKB-KW"/>
</dbReference>
<feature type="compositionally biased region" description="Polar residues" evidence="13">
    <location>
        <begin position="886"/>
        <end position="899"/>
    </location>
</feature>
<feature type="region of interest" description="Disordered" evidence="13">
    <location>
        <begin position="1091"/>
        <end position="1124"/>
    </location>
</feature>
<reference evidence="15 16" key="1">
    <citation type="journal article" date="2010" name="Science">
        <title>Genomic comparison of the ants Camponotus floridanus and Harpegnathos saltator.</title>
        <authorList>
            <person name="Bonasio R."/>
            <person name="Zhang G."/>
            <person name="Ye C."/>
            <person name="Mutti N.S."/>
            <person name="Fang X."/>
            <person name="Qin N."/>
            <person name="Donahue G."/>
            <person name="Yang P."/>
            <person name="Li Q."/>
            <person name="Li C."/>
            <person name="Zhang P."/>
            <person name="Huang Z."/>
            <person name="Berger S.L."/>
            <person name="Reinberg D."/>
            <person name="Wang J."/>
            <person name="Liebig J."/>
        </authorList>
    </citation>
    <scope>NUCLEOTIDE SEQUENCE [LARGE SCALE GENOMIC DNA]</scope>
    <source>
        <strain evidence="16">C129</strain>
    </source>
</reference>
<dbReference type="InterPro" id="IPR026610">
    <property type="entry name" value="Hen1"/>
</dbReference>
<dbReference type="GO" id="GO:0005737">
    <property type="term" value="C:cytoplasm"/>
    <property type="evidence" value="ECO:0007669"/>
    <property type="project" value="TreeGrafter"/>
</dbReference>
<evidence type="ECO:0000313" key="15">
    <source>
        <dbReference type="EMBL" id="EFN74217.1"/>
    </source>
</evidence>
<keyword evidence="5" id="KW-0808">Transferase</keyword>
<dbReference type="GO" id="GO:0001510">
    <property type="term" value="P:RNA methylation"/>
    <property type="evidence" value="ECO:0007669"/>
    <property type="project" value="InterPro"/>
</dbReference>
<feature type="compositionally biased region" description="Polar residues" evidence="13">
    <location>
        <begin position="1114"/>
        <end position="1124"/>
    </location>
</feature>
<dbReference type="OrthoDB" id="2154311at2759"/>
<dbReference type="SUPFAM" id="SSF53335">
    <property type="entry name" value="S-adenosyl-L-methionine-dependent methyltransferases"/>
    <property type="match status" value="1"/>
</dbReference>
<evidence type="ECO:0000256" key="8">
    <source>
        <dbReference type="ARBA" id="ARBA00022842"/>
    </source>
</evidence>
<dbReference type="EMBL" id="GL435030">
    <property type="protein sequence ID" value="EFN74217.1"/>
    <property type="molecule type" value="Genomic_DNA"/>
</dbReference>
<evidence type="ECO:0000256" key="13">
    <source>
        <dbReference type="SAM" id="MobiDB-lite"/>
    </source>
</evidence>
<feature type="region of interest" description="Disordered" evidence="13">
    <location>
        <begin position="877"/>
        <end position="901"/>
    </location>
</feature>
<dbReference type="Pfam" id="PF08241">
    <property type="entry name" value="Methyltransf_11"/>
    <property type="match status" value="1"/>
</dbReference>
<dbReference type="GO" id="GO:0008757">
    <property type="term" value="F:S-adenosylmethionine-dependent methyltransferase activity"/>
    <property type="evidence" value="ECO:0007669"/>
    <property type="project" value="InterPro"/>
</dbReference>
<evidence type="ECO:0000259" key="14">
    <source>
        <dbReference type="Pfam" id="PF08241"/>
    </source>
</evidence>
<protein>
    <recommendedName>
        <fullName evidence="3">Small RNA 2'-O-methyltransferase</fullName>
        <ecNumber evidence="11">2.1.1.386</ecNumber>
    </recommendedName>
</protein>
<dbReference type="Proteomes" id="UP000000311">
    <property type="component" value="Unassembled WGS sequence"/>
</dbReference>
<evidence type="ECO:0000256" key="9">
    <source>
        <dbReference type="ARBA" id="ARBA00022884"/>
    </source>
</evidence>
<evidence type="ECO:0000256" key="1">
    <source>
        <dbReference type="ARBA" id="ARBA00001946"/>
    </source>
</evidence>
<keyword evidence="7" id="KW-0479">Metal-binding</keyword>
<keyword evidence="6" id="KW-0949">S-adenosyl-L-methionine</keyword>
<dbReference type="PANTHER" id="PTHR21404">
    <property type="entry name" value="HEN1"/>
    <property type="match status" value="1"/>
</dbReference>
<dbReference type="GO" id="GO:0090486">
    <property type="term" value="F:small RNA 2'-O-methyltransferase activity"/>
    <property type="evidence" value="ECO:0007669"/>
    <property type="project" value="UniProtKB-EC"/>
</dbReference>
<proteinExistence type="inferred from homology"/>
<feature type="domain" description="Methyltransferase type 11" evidence="14">
    <location>
        <begin position="55"/>
        <end position="144"/>
    </location>
</feature>
<dbReference type="Gene3D" id="3.40.50.150">
    <property type="entry name" value="Vaccinia Virus protein VP39"/>
    <property type="match status" value="1"/>
</dbReference>
<dbReference type="InterPro" id="IPR029063">
    <property type="entry name" value="SAM-dependent_MTases_sf"/>
</dbReference>
<evidence type="ECO:0000256" key="7">
    <source>
        <dbReference type="ARBA" id="ARBA00022723"/>
    </source>
</evidence>
<dbReference type="PANTHER" id="PTHR21404:SF3">
    <property type="entry name" value="SMALL RNA 2'-O-METHYLTRANSFERASE"/>
    <property type="match status" value="1"/>
</dbReference>
<dbReference type="STRING" id="104421.E1ZXC7"/>
<dbReference type="GO" id="GO:0034587">
    <property type="term" value="P:piRNA processing"/>
    <property type="evidence" value="ECO:0007669"/>
    <property type="project" value="TreeGrafter"/>
</dbReference>
<sequence>MFSDNSYDDDEKSLASKCHEVEPMKFNPPAYIQRYNAVQNILTDPVYSGKIRKVVDFGCSQMSFLRYLKNIQEVEEILCVDIDREILEYNKERAEPYLMEYVCCRQTPLVIELCEGSVTHNDQKLKQADAVICIELIEHLYPETLMDLPSNIFEYIMPKVAIVTTPNADFNVLFPNFSGYRHPDHKFEWTRKQFQEWAQDIVARYPSYVVTFHEICKGPAGTEDLGGCSQMAVFHQQSLIEECNKIIGVDGLFKTVARYDYPVYVDTRSDEEKLLHEATYHITTLAFFQENRDEVILSNILPYLQEKNFNVTIETLRKVLTDANWIIKDGEDGPIVKIDCCSSDYEAEDENFHMDNTDSINEENIKEFNYEDESVSNIFANADEQGLTERNSYIENWNEQLSIIIPENRSIIQENSYLFDGENFLSEYHPPEVSHVTSNNDVTRHSKISNITDSLVYTERELPSNSTSLSLNEIEIDGEAKMNNADVPSVFDTSSTIFNDSNLILKDSSADNTTIKSVLSQNSDINLTTSELQVQKMFNFQPYMSVSRSSTSPELLLFSSGESNNSLHNYSTNYQNGSCDKLHQISLNDTFHQSEITNADVDESIAENIFSLPFKKNSLEKDCTLIQKSKINSSKHKFSSYPKVNNSCNLEQVILVKNQVCENNDMTDMIPLKVCSSSVNNQPRFTSSPKGPTKISTNIVEQSCHELKELMPVVNRNILSSIEKTIKKTVLNTDDSSSLNDISQKSSSSTSTETVKLCASSLSDDITNSSKNNTDLYLISNNAQKHLYLENKESTKESMQDIDEKFIEKNVAINHESDFADDIQNVDAHHSLSLNNENINKEEDMCCTLTKTNDNGTKLHQENVINDFAQSNVREKSLNPPKELSSLKSQNNSEYSSTECAKKTSVLENDRLVSSSSNKDANNVQFAVLKKNDEIVGTSKDVNASNIVGLVNIEAKSVSPFETPPNSWSPEIMDSGYPNSASVQDITPEYDLSSIGQDHIPDSESPSVAEAPRLGILEPIEVENGDLANNNRDDEGNNMIAVDANDIENLQPLIDVLENDLENENDIYVMQNGFPIWLLRLLDMANPLDRQNLRNPEDEVADDANYMGRDEGFDSSSSENESDI</sequence>
<evidence type="ECO:0000256" key="12">
    <source>
        <dbReference type="ARBA" id="ARBA00048418"/>
    </source>
</evidence>
<comment type="catalytic activity">
    <reaction evidence="12">
        <text>small RNA 3'-end nucleotide + S-adenosyl-L-methionine = small RNA 3'-end 2'-O-methylnucleotide + S-adenosyl-L-homocysteine + H(+)</text>
        <dbReference type="Rhea" id="RHEA:37887"/>
        <dbReference type="Rhea" id="RHEA-COMP:10415"/>
        <dbReference type="Rhea" id="RHEA-COMP:10416"/>
        <dbReference type="ChEBI" id="CHEBI:15378"/>
        <dbReference type="ChEBI" id="CHEBI:57856"/>
        <dbReference type="ChEBI" id="CHEBI:59789"/>
        <dbReference type="ChEBI" id="CHEBI:74896"/>
        <dbReference type="ChEBI" id="CHEBI:74898"/>
        <dbReference type="EC" id="2.1.1.386"/>
    </reaction>
</comment>